<comment type="caution">
    <text evidence="6">The sequence shown here is derived from an EMBL/GenBank/DDBJ whole genome shotgun (WGS) entry which is preliminary data.</text>
</comment>
<evidence type="ECO:0000256" key="4">
    <source>
        <dbReference type="ARBA" id="ARBA00023004"/>
    </source>
</evidence>
<dbReference type="GO" id="GO:0046872">
    <property type="term" value="F:metal ion binding"/>
    <property type="evidence" value="ECO:0007669"/>
    <property type="project" value="UniProtKB-KW"/>
</dbReference>
<sequence length="76" mass="8423">MLIESNFPTELGGMFKNLDNKGNPWGQNAKDRLAWAEELDFKVPVFDGDLGKDVEYLFWVGCAGALEGEEDPGRCA</sequence>
<evidence type="ECO:0000313" key="6">
    <source>
        <dbReference type="EMBL" id="PKW16161.1"/>
    </source>
</evidence>
<evidence type="ECO:0000256" key="3">
    <source>
        <dbReference type="ARBA" id="ARBA00023002"/>
    </source>
</evidence>
<dbReference type="STRING" id="994479.GCA_000194155_03255"/>
<evidence type="ECO:0000313" key="7">
    <source>
        <dbReference type="Proteomes" id="UP000233786"/>
    </source>
</evidence>
<dbReference type="EMBL" id="PJNB01000001">
    <property type="protein sequence ID" value="PKW16161.1"/>
    <property type="molecule type" value="Genomic_DNA"/>
</dbReference>
<keyword evidence="1" id="KW-0004">4Fe-4S</keyword>
<evidence type="ECO:0000256" key="1">
    <source>
        <dbReference type="ARBA" id="ARBA00022485"/>
    </source>
</evidence>
<evidence type="ECO:0000256" key="5">
    <source>
        <dbReference type="ARBA" id="ARBA00023014"/>
    </source>
</evidence>
<dbReference type="Proteomes" id="UP000233786">
    <property type="component" value="Unassembled WGS sequence"/>
</dbReference>
<organism evidence="6 7">
    <name type="scientific">Saccharopolyspora spinosa</name>
    <dbReference type="NCBI Taxonomy" id="60894"/>
    <lineage>
        <taxon>Bacteria</taxon>
        <taxon>Bacillati</taxon>
        <taxon>Actinomycetota</taxon>
        <taxon>Actinomycetes</taxon>
        <taxon>Pseudonocardiales</taxon>
        <taxon>Pseudonocardiaceae</taxon>
        <taxon>Saccharopolyspora</taxon>
    </lineage>
</organism>
<accession>A0A2N3XZX9</accession>
<evidence type="ECO:0000256" key="2">
    <source>
        <dbReference type="ARBA" id="ARBA00022723"/>
    </source>
</evidence>
<keyword evidence="5" id="KW-0411">Iron-sulfur</keyword>
<dbReference type="AlphaFoldDB" id="A0A2N3XZX9"/>
<dbReference type="GO" id="GO:0005886">
    <property type="term" value="C:plasma membrane"/>
    <property type="evidence" value="ECO:0007669"/>
    <property type="project" value="TreeGrafter"/>
</dbReference>
<keyword evidence="2" id="KW-0479">Metal-binding</keyword>
<dbReference type="InterPro" id="IPR051460">
    <property type="entry name" value="HdrC_iron-sulfur_subunit"/>
</dbReference>
<protein>
    <submittedName>
        <fullName evidence="6">Uncharacterized protein</fullName>
    </submittedName>
</protein>
<keyword evidence="3" id="KW-0560">Oxidoreductase</keyword>
<dbReference type="PANTHER" id="PTHR43255">
    <property type="entry name" value="IRON-SULFUR-BINDING OXIDOREDUCTASE FADF-RELATED-RELATED"/>
    <property type="match status" value="1"/>
</dbReference>
<proteinExistence type="predicted"/>
<dbReference type="PANTHER" id="PTHR43255:SF1">
    <property type="entry name" value="IRON-SULFUR-BINDING OXIDOREDUCTASE FADF-RELATED"/>
    <property type="match status" value="1"/>
</dbReference>
<name>A0A2N3XZX9_SACSN</name>
<keyword evidence="7" id="KW-1185">Reference proteome</keyword>
<dbReference type="GO" id="GO:0051539">
    <property type="term" value="F:4 iron, 4 sulfur cluster binding"/>
    <property type="evidence" value="ECO:0007669"/>
    <property type="project" value="UniProtKB-KW"/>
</dbReference>
<reference evidence="6" key="1">
    <citation type="submission" date="2017-12" db="EMBL/GenBank/DDBJ databases">
        <title>Sequencing the genomes of 1000 Actinobacteria strains.</title>
        <authorList>
            <person name="Klenk H.-P."/>
        </authorList>
    </citation>
    <scope>NUCLEOTIDE SEQUENCE [LARGE SCALE GENOMIC DNA]</scope>
    <source>
        <strain evidence="6">DSM 44228</strain>
    </source>
</reference>
<dbReference type="GO" id="GO:0016491">
    <property type="term" value="F:oxidoreductase activity"/>
    <property type="evidence" value="ECO:0007669"/>
    <property type="project" value="UniProtKB-KW"/>
</dbReference>
<gene>
    <name evidence="6" type="ORF">A8926_3968</name>
</gene>
<keyword evidence="4" id="KW-0408">Iron</keyword>